<dbReference type="HOGENOM" id="CLU_033536_0_1_9"/>
<feature type="transmembrane region" description="Helical" evidence="9">
    <location>
        <begin position="255"/>
        <end position="275"/>
    </location>
</feature>
<dbReference type="FunFam" id="3.90.550.10:FF:000079">
    <property type="entry name" value="Probable glycosyl transferase"/>
    <property type="match status" value="1"/>
</dbReference>
<dbReference type="SUPFAM" id="SSF53448">
    <property type="entry name" value="Nucleotide-diphospho-sugar transferases"/>
    <property type="match status" value="1"/>
</dbReference>
<sequence>MKEKLISLVVPMYCENEVAKECYKRLKEVMKKHEIPYEMVFINDGSTDETLSILEVIAAQDKKVKVISFARNFGHQIAVTAGIKRAQGDAVIVIDADLQDPPELIPEMIKLWEEGYHVVYGKRKKRQGETWFKLTTAKYFYRFLNSITEVDIPLDTGDFRLMDRKVVDIFNNMPEKNRFIRGMVSWIGFKQTAIEYERQERFAGETKYPLKQMLKLAADGILSFSFKPVKWIEGTGIVIFLLGMLLLFFSGIYGLLVVIGGIQLFAIGIIGEYVVRIYDEARARPIYTVEKEINFK</sequence>
<evidence type="ECO:0000256" key="5">
    <source>
        <dbReference type="ARBA" id="ARBA00022692"/>
    </source>
</evidence>
<dbReference type="EMBL" id="CP000724">
    <property type="protein sequence ID" value="ABR46537.1"/>
    <property type="molecule type" value="Genomic_DNA"/>
</dbReference>
<dbReference type="Gene3D" id="3.90.550.10">
    <property type="entry name" value="Spore Coat Polysaccharide Biosynthesis Protein SpsA, Chain A"/>
    <property type="match status" value="1"/>
</dbReference>
<keyword evidence="5 9" id="KW-0812">Transmembrane</keyword>
<reference evidence="12" key="1">
    <citation type="journal article" date="2016" name="Genome Announc.">
        <title>Complete genome sequence of Alkaliphilus metalliredigens strain QYMF, an alkaliphilic and metal-reducing bacterium isolated from borax-contaminated leachate ponds.</title>
        <authorList>
            <person name="Hwang C."/>
            <person name="Copeland A."/>
            <person name="Lucas S."/>
            <person name="Lapidus A."/>
            <person name="Barry K."/>
            <person name="Detter J.C."/>
            <person name="Glavina Del Rio T."/>
            <person name="Hammon N."/>
            <person name="Israni S."/>
            <person name="Dalin E."/>
            <person name="Tice H."/>
            <person name="Pitluck S."/>
            <person name="Chertkov O."/>
            <person name="Brettin T."/>
            <person name="Bruce D."/>
            <person name="Han C."/>
            <person name="Schmutz J."/>
            <person name="Larimer F."/>
            <person name="Land M.L."/>
            <person name="Hauser L."/>
            <person name="Kyrpides N."/>
            <person name="Mikhailova N."/>
            <person name="Ye Q."/>
            <person name="Zhou J."/>
            <person name="Richardson P."/>
            <person name="Fields M.W."/>
        </authorList>
    </citation>
    <scope>NUCLEOTIDE SEQUENCE [LARGE SCALE GENOMIC DNA]</scope>
    <source>
        <strain evidence="12">QYMF</strain>
    </source>
</reference>
<dbReference type="KEGG" id="amt:Amet_0306"/>
<dbReference type="eggNOG" id="COG0463">
    <property type="taxonomic scope" value="Bacteria"/>
</dbReference>
<dbReference type="OrthoDB" id="9807778at2"/>
<keyword evidence="2" id="KW-1003">Cell membrane</keyword>
<evidence type="ECO:0000256" key="8">
    <source>
        <dbReference type="ARBA" id="ARBA00038152"/>
    </source>
</evidence>
<proteinExistence type="inferred from homology"/>
<accession>A6TK19</accession>
<comment type="subcellular location">
    <subcellularLocation>
        <location evidence="1">Cell membrane</location>
        <topology evidence="1">Multi-pass membrane protein</topology>
    </subcellularLocation>
</comment>
<keyword evidence="7 9" id="KW-0472">Membrane</keyword>
<dbReference type="RefSeq" id="WP_011971445.1">
    <property type="nucleotide sequence ID" value="NC_009633.1"/>
</dbReference>
<keyword evidence="12" id="KW-1185">Reference proteome</keyword>
<comment type="similarity">
    <text evidence="8">Belongs to the glycosyltransferase 2 family. GtrB subfamily.</text>
</comment>
<name>A6TK19_ALKMQ</name>
<dbReference type="STRING" id="293826.Amet_0306"/>
<evidence type="ECO:0000256" key="2">
    <source>
        <dbReference type="ARBA" id="ARBA00022475"/>
    </source>
</evidence>
<dbReference type="Proteomes" id="UP000001572">
    <property type="component" value="Chromosome"/>
</dbReference>
<dbReference type="CAZy" id="GT2">
    <property type="family name" value="Glycosyltransferase Family 2"/>
</dbReference>
<dbReference type="GO" id="GO:0016757">
    <property type="term" value="F:glycosyltransferase activity"/>
    <property type="evidence" value="ECO:0007669"/>
    <property type="project" value="UniProtKB-KW"/>
</dbReference>
<dbReference type="GO" id="GO:0005886">
    <property type="term" value="C:plasma membrane"/>
    <property type="evidence" value="ECO:0007669"/>
    <property type="project" value="UniProtKB-SubCell"/>
</dbReference>
<evidence type="ECO:0000256" key="7">
    <source>
        <dbReference type="ARBA" id="ARBA00023136"/>
    </source>
</evidence>
<dbReference type="InterPro" id="IPR001173">
    <property type="entry name" value="Glyco_trans_2-like"/>
</dbReference>
<evidence type="ECO:0000256" key="1">
    <source>
        <dbReference type="ARBA" id="ARBA00004651"/>
    </source>
</evidence>
<feature type="domain" description="Glycosyltransferase 2-like" evidence="10">
    <location>
        <begin position="7"/>
        <end position="167"/>
    </location>
</feature>
<keyword evidence="6 9" id="KW-1133">Transmembrane helix</keyword>
<dbReference type="InterPro" id="IPR029044">
    <property type="entry name" value="Nucleotide-diphossugar_trans"/>
</dbReference>
<keyword evidence="3" id="KW-0328">Glycosyltransferase</keyword>
<dbReference type="PANTHER" id="PTHR48090:SF1">
    <property type="entry name" value="PROPHAGE BACTOPRENOL GLUCOSYL TRANSFERASE HOMOLOG"/>
    <property type="match status" value="1"/>
</dbReference>
<evidence type="ECO:0000313" key="12">
    <source>
        <dbReference type="Proteomes" id="UP000001572"/>
    </source>
</evidence>
<keyword evidence="4 11" id="KW-0808">Transferase</keyword>
<dbReference type="CDD" id="cd04187">
    <property type="entry name" value="DPM1_like_bac"/>
    <property type="match status" value="1"/>
</dbReference>
<dbReference type="Pfam" id="PF00535">
    <property type="entry name" value="Glycos_transf_2"/>
    <property type="match status" value="1"/>
</dbReference>
<evidence type="ECO:0000256" key="6">
    <source>
        <dbReference type="ARBA" id="ARBA00022989"/>
    </source>
</evidence>
<protein>
    <submittedName>
        <fullName evidence="11">Glycosyl transferase, family 2</fullName>
    </submittedName>
</protein>
<feature type="transmembrane region" description="Helical" evidence="9">
    <location>
        <begin position="231"/>
        <end position="249"/>
    </location>
</feature>
<gene>
    <name evidence="11" type="ordered locus">Amet_0306</name>
</gene>
<evidence type="ECO:0000256" key="4">
    <source>
        <dbReference type="ARBA" id="ARBA00022679"/>
    </source>
</evidence>
<evidence type="ECO:0000259" key="10">
    <source>
        <dbReference type="Pfam" id="PF00535"/>
    </source>
</evidence>
<evidence type="ECO:0000256" key="9">
    <source>
        <dbReference type="SAM" id="Phobius"/>
    </source>
</evidence>
<dbReference type="AlphaFoldDB" id="A6TK19"/>
<evidence type="ECO:0000256" key="3">
    <source>
        <dbReference type="ARBA" id="ARBA00022676"/>
    </source>
</evidence>
<dbReference type="InterPro" id="IPR050256">
    <property type="entry name" value="Glycosyltransferase_2"/>
</dbReference>
<evidence type="ECO:0000313" key="11">
    <source>
        <dbReference type="EMBL" id="ABR46537.1"/>
    </source>
</evidence>
<organism evidence="11 12">
    <name type="scientific">Alkaliphilus metalliredigens (strain QYMF)</name>
    <dbReference type="NCBI Taxonomy" id="293826"/>
    <lineage>
        <taxon>Bacteria</taxon>
        <taxon>Bacillati</taxon>
        <taxon>Bacillota</taxon>
        <taxon>Clostridia</taxon>
        <taxon>Peptostreptococcales</taxon>
        <taxon>Natronincolaceae</taxon>
        <taxon>Alkaliphilus</taxon>
    </lineage>
</organism>
<dbReference type="PANTHER" id="PTHR48090">
    <property type="entry name" value="UNDECAPRENYL-PHOSPHATE 4-DEOXY-4-FORMAMIDO-L-ARABINOSE TRANSFERASE-RELATED"/>
    <property type="match status" value="1"/>
</dbReference>